<sequence length="1037" mass="114904">MSDQNLVNSVAFTSFTVVNTKSYIELVEFYKKFGFQVVRSYTKDLVTIDRNVQGISTDSRRECWLNCFSISRINPSTNSIIPFQETPEYTNNSKNLDNLNNYNNGVMLKIRLLSHDVHKNTELPGQLIFFTSDLKRVKEIVNENNFKIIDSSSDELNKIELMIQDPVGNIIGFTNYPTGISNLKIENSKEFFESPQELLNNENLDNDTKLIIKDALLKSKSQIDNSNLTQLKETSNPKKKIAVMTSGGDSPGMCAAVRAVVRAGIFFGCDVYGCYEGYSGLVQGGDLLKKMEWETVRGWLSLGGTLIGTARCKEFRERWGRLKAAKNMILNGIDALVVCGGDGSLTGADLFRSEWPSLLKELVETNELTNDQVEKYKHLTIVGLVGSIDNDMASTDSTIGASSSLERICEMVDYIDSTASSHSRAFVVEVMGRHCGWLALMSGISCGADFIFIPERPPSALNWKDELKEVCLRHRSKGRRKTTVIVAEGALDDQLNPITSEQVKDCLVEIGLDTRITTLGHVQRGGTASAFDRLLATLQGVEAVKAVLESTPETPSPMIGISENKIVRRELVKAVELTKSVATAIENKEFDKAMNLRDTAFIESFDNFMSVSKNDDDSQLLPVEERLNIGIIHVGAPTAALNAATRAAALYCLSKGHTAYGIQNGFSGLIRHGSLKKLEWLDVEEWHNLGGSELGTNRTLPSSDLGSVAYYFQLYKLQGLIIIGGFEAYHALNELSEARNDYPIFNMPMTCLPATVSNNVPGTEYSLGSDTCLNVLVNYCDAVKQSASASRRRVFVVEVQGGNSGFIASYIGLVTGSLAVYTPEDKINLRSLQEDIELLKDNFASDIGANRSGKMFIRNENASEVYTTELIADIIKEAGKGKFESRTAVPGHVQQGRQPSSMDRCYAVRFAIKCCEFIENWNKNVRDEVKVINKEGFGANEESFKLFNIKPEEELRFVYKHGVKYPLSNDKPIDQSAAVVGIHGSAVCFESISDLWSNETNFELRKGNSVHWSVMNDVNGILSGRMLLRQKKTNNNN</sequence>
<keyword evidence="2" id="KW-1185">Reference proteome</keyword>
<reference evidence="1" key="1">
    <citation type="submission" date="2023-04" db="EMBL/GenBank/DDBJ databases">
        <title>Candida boidinii NBRC 1967.</title>
        <authorList>
            <person name="Ichikawa N."/>
            <person name="Sato H."/>
            <person name="Tonouchi N."/>
        </authorList>
    </citation>
    <scope>NUCLEOTIDE SEQUENCE</scope>
    <source>
        <strain evidence="1">NBRC 1967</strain>
    </source>
</reference>
<accession>A0ACB5TV50</accession>
<evidence type="ECO:0000313" key="1">
    <source>
        <dbReference type="EMBL" id="GME95451.1"/>
    </source>
</evidence>
<dbReference type="Proteomes" id="UP001165101">
    <property type="component" value="Unassembled WGS sequence"/>
</dbReference>
<comment type="caution">
    <text evidence="1">The sequence shown here is derived from an EMBL/GenBank/DDBJ whole genome shotgun (WGS) entry which is preliminary data.</text>
</comment>
<proteinExistence type="predicted"/>
<name>A0ACB5TV50_CANBO</name>
<dbReference type="EMBL" id="BSXV01002308">
    <property type="protein sequence ID" value="GME95451.1"/>
    <property type="molecule type" value="Genomic_DNA"/>
</dbReference>
<organism evidence="1 2">
    <name type="scientific">Candida boidinii</name>
    <name type="common">Yeast</name>
    <dbReference type="NCBI Taxonomy" id="5477"/>
    <lineage>
        <taxon>Eukaryota</taxon>
        <taxon>Fungi</taxon>
        <taxon>Dikarya</taxon>
        <taxon>Ascomycota</taxon>
        <taxon>Saccharomycotina</taxon>
        <taxon>Pichiomycetes</taxon>
        <taxon>Pichiales</taxon>
        <taxon>Pichiaceae</taxon>
        <taxon>Ogataea</taxon>
        <taxon>Ogataea/Candida clade</taxon>
    </lineage>
</organism>
<evidence type="ECO:0000313" key="2">
    <source>
        <dbReference type="Proteomes" id="UP001165101"/>
    </source>
</evidence>
<gene>
    <name evidence="1" type="ORF">Cboi01_000390800</name>
</gene>
<protein>
    <submittedName>
        <fullName evidence="1">Unnamed protein product</fullName>
    </submittedName>
</protein>